<keyword evidence="2" id="KW-1185">Reference proteome</keyword>
<name>A0ACB7YVY0_9ERIC</name>
<sequence length="181" mass="19458">MEAIEVANTTTTTTNTAVDGGVVENKKISEGKIVDATKKNRIQVSNTKKPLFFYLNLAKRCIKQHNHVVLSALGMGSLQGINTITHANICSISVPAIPTVVTIAEILKANGLAMEKGVWTSTIGMKDEAKGRMIQKPKIEIALGKNEIAEILEANRPNPVIAPKEEADAEKESEITAAEIV</sequence>
<proteinExistence type="predicted"/>
<gene>
    <name evidence="1" type="ORF">Vadar_012665</name>
</gene>
<dbReference type="Proteomes" id="UP000828048">
    <property type="component" value="Chromosome 3"/>
</dbReference>
<evidence type="ECO:0000313" key="2">
    <source>
        <dbReference type="Proteomes" id="UP000828048"/>
    </source>
</evidence>
<comment type="caution">
    <text evidence="1">The sequence shown here is derived from an EMBL/GenBank/DDBJ whole genome shotgun (WGS) entry which is preliminary data.</text>
</comment>
<evidence type="ECO:0000313" key="1">
    <source>
        <dbReference type="EMBL" id="KAH7857438.1"/>
    </source>
</evidence>
<accession>A0ACB7YVY0</accession>
<protein>
    <submittedName>
        <fullName evidence="1">Uncharacterized protein</fullName>
    </submittedName>
</protein>
<reference evidence="1 2" key="1">
    <citation type="journal article" date="2021" name="Hortic Res">
        <title>High-quality reference genome and annotation aids understanding of berry development for evergreen blueberry (Vaccinium darrowii).</title>
        <authorList>
            <person name="Yu J."/>
            <person name="Hulse-Kemp A.M."/>
            <person name="Babiker E."/>
            <person name="Staton M."/>
        </authorList>
    </citation>
    <scope>NUCLEOTIDE SEQUENCE [LARGE SCALE GENOMIC DNA]</scope>
    <source>
        <strain evidence="2">cv. NJ 8807/NJ 8810</strain>
        <tissue evidence="1">Young leaf</tissue>
    </source>
</reference>
<dbReference type="EMBL" id="CM037153">
    <property type="protein sequence ID" value="KAH7857438.1"/>
    <property type="molecule type" value="Genomic_DNA"/>
</dbReference>
<organism evidence="1 2">
    <name type="scientific">Vaccinium darrowii</name>
    <dbReference type="NCBI Taxonomy" id="229202"/>
    <lineage>
        <taxon>Eukaryota</taxon>
        <taxon>Viridiplantae</taxon>
        <taxon>Streptophyta</taxon>
        <taxon>Embryophyta</taxon>
        <taxon>Tracheophyta</taxon>
        <taxon>Spermatophyta</taxon>
        <taxon>Magnoliopsida</taxon>
        <taxon>eudicotyledons</taxon>
        <taxon>Gunneridae</taxon>
        <taxon>Pentapetalae</taxon>
        <taxon>asterids</taxon>
        <taxon>Ericales</taxon>
        <taxon>Ericaceae</taxon>
        <taxon>Vaccinioideae</taxon>
        <taxon>Vaccinieae</taxon>
        <taxon>Vaccinium</taxon>
    </lineage>
</organism>